<dbReference type="GO" id="GO:0005886">
    <property type="term" value="C:plasma membrane"/>
    <property type="evidence" value="ECO:0007669"/>
    <property type="project" value="UniProtKB-SubCell"/>
</dbReference>
<keyword evidence="10" id="KW-0675">Receptor</keyword>
<keyword evidence="7" id="KW-0677">Repeat</keyword>
<dbReference type="InterPro" id="IPR032675">
    <property type="entry name" value="LRR_dom_sf"/>
</dbReference>
<dbReference type="InterPro" id="IPR046956">
    <property type="entry name" value="RLP23-like"/>
</dbReference>
<keyword evidence="9" id="KW-0472">Membrane</keyword>
<comment type="similarity">
    <text evidence="2">Belongs to the RLP family.</text>
</comment>
<dbReference type="Proteomes" id="UP000594261">
    <property type="component" value="Chromosome 3"/>
</dbReference>
<evidence type="ECO:0000256" key="8">
    <source>
        <dbReference type="ARBA" id="ARBA00022989"/>
    </source>
</evidence>
<evidence type="ECO:0000313" key="16">
    <source>
        <dbReference type="Proteomes" id="UP000594261"/>
    </source>
</evidence>
<evidence type="ECO:0000256" key="11">
    <source>
        <dbReference type="ARBA" id="ARBA00023180"/>
    </source>
</evidence>
<evidence type="ECO:0000256" key="7">
    <source>
        <dbReference type="ARBA" id="ARBA00022737"/>
    </source>
</evidence>
<dbReference type="EnsemblPlants" id="QL03p054080:mrna">
    <property type="protein sequence ID" value="QL03p054080:mrna"/>
    <property type="gene ID" value="QL03p054080"/>
</dbReference>
<dbReference type="InterPro" id="IPR055414">
    <property type="entry name" value="LRR_R13L4/SHOC2-like"/>
</dbReference>
<dbReference type="SMART" id="SM00369">
    <property type="entry name" value="LRR_TYP"/>
    <property type="match status" value="7"/>
</dbReference>
<dbReference type="FunFam" id="3.80.10.10:FF:000041">
    <property type="entry name" value="LRR receptor-like serine/threonine-protein kinase ERECTA"/>
    <property type="match status" value="1"/>
</dbReference>
<evidence type="ECO:0000256" key="3">
    <source>
        <dbReference type="ARBA" id="ARBA00022475"/>
    </source>
</evidence>
<keyword evidence="3" id="KW-1003">Cell membrane</keyword>
<sequence length="736" mass="82142">MASMKTTFLLALIFLLLQTEFISLEVIWSNSSAGNSTVGCIDMEREALLKFKEGLDDPSRTLSSRVGEDCCNWLGVGCSNRTGNIIKLDLNGQLLCDQMSASNINWLSGLTSLKYLNLNGVNLSEATTDWLQTVNLLPSLLELHLSNCELHYLPQSFPSVNFTSLSVLDLSLNVFNPSSIPQWVFNFTSLTKLGLRQCNLKGSIPKIAKGNICNLRNLDLSENYNLSGEITEFFQALSECSNSSLEELYLGINQLIGNIPHSLGNLKRLRVLQLYGNTFSGSIPSSIQNLSCLEILSLEDNKMNGTIPESIGQLSELRELRLSGNYWQGIMTETHFLNLTKLSYFSLSSSSSNLLVFNVTHDWIPPFSLKYVKILDCQLNSTFPAWLRTQKELTKIHLVNTAISDTISNCLWNLSSQLVKLDLSHNKLMGNLPKSLNFSFLLRVFLDFNHLEGSLPLWPHVTELSLRNNSLSGTIPIRIGQEMLFLKALDLSGNFLIGSIPSSINEITYLRSLLLSNNYLSGNIDYHWERMPGLVYIDLSKNNLSGGIPSSMCSLHQLMWLQLSNNNFSGNLSLCLKFISSKSLMTLDLGENILSGPIPEWIGERLSSIKILSLRGNMLFGKIPKQLCNITCIHVLDLAQNNFSGSIPSCFGSLVGDKYFDGIIFEEITAHMDFVVKGRQYEFYNQISIVNLMDFSKNSLSGEIPTELTNLTFLNSLNLSWNHLTGIIPENIGALR</sequence>
<keyword evidence="4" id="KW-0433">Leucine-rich repeat</keyword>
<dbReference type="EMBL" id="LRBV02000003">
    <property type="status" value="NOT_ANNOTATED_CDS"/>
    <property type="molecule type" value="Genomic_DNA"/>
</dbReference>
<evidence type="ECO:0000259" key="13">
    <source>
        <dbReference type="Pfam" id="PF08263"/>
    </source>
</evidence>
<evidence type="ECO:0000256" key="6">
    <source>
        <dbReference type="ARBA" id="ARBA00022729"/>
    </source>
</evidence>
<dbReference type="PANTHER" id="PTHR48063">
    <property type="entry name" value="LRR RECEPTOR-LIKE KINASE"/>
    <property type="match status" value="1"/>
</dbReference>
<dbReference type="Gramene" id="QL03p054080:mrna">
    <property type="protein sequence ID" value="QL03p054080:mrna"/>
    <property type="gene ID" value="QL03p054080"/>
</dbReference>
<dbReference type="InParanoid" id="A0A7N2L9R0"/>
<feature type="domain" description="Leucine-rich repeat-containing N-terminal plant-type" evidence="13">
    <location>
        <begin position="42"/>
        <end position="79"/>
    </location>
</feature>
<dbReference type="AlphaFoldDB" id="A0A7N2L9R0"/>
<proteinExistence type="inferred from homology"/>
<dbReference type="Pfam" id="PF08263">
    <property type="entry name" value="LRRNT_2"/>
    <property type="match status" value="1"/>
</dbReference>
<feature type="domain" description="Disease resistance R13L4/SHOC-2-like LRR" evidence="14">
    <location>
        <begin position="255"/>
        <end position="398"/>
    </location>
</feature>
<comment type="subcellular location">
    <subcellularLocation>
        <location evidence="1">Cell membrane</location>
        <topology evidence="1">Single-pass type I membrane protein</topology>
    </subcellularLocation>
</comment>
<evidence type="ECO:0000256" key="10">
    <source>
        <dbReference type="ARBA" id="ARBA00023170"/>
    </source>
</evidence>
<dbReference type="InterPro" id="IPR013210">
    <property type="entry name" value="LRR_N_plant-typ"/>
</dbReference>
<dbReference type="FunFam" id="3.80.10.10:FF:000095">
    <property type="entry name" value="LRR receptor-like serine/threonine-protein kinase GSO1"/>
    <property type="match status" value="1"/>
</dbReference>
<evidence type="ECO:0000256" key="12">
    <source>
        <dbReference type="SAM" id="SignalP"/>
    </source>
</evidence>
<dbReference type="Gene3D" id="3.80.10.10">
    <property type="entry name" value="Ribonuclease Inhibitor"/>
    <property type="match status" value="2"/>
</dbReference>
<reference evidence="15 16" key="1">
    <citation type="journal article" date="2016" name="G3 (Bethesda)">
        <title>First Draft Assembly and Annotation of the Genome of a California Endemic Oak Quercus lobata Nee (Fagaceae).</title>
        <authorList>
            <person name="Sork V.L."/>
            <person name="Fitz-Gibbon S.T."/>
            <person name="Puiu D."/>
            <person name="Crepeau M."/>
            <person name="Gugger P.F."/>
            <person name="Sherman R."/>
            <person name="Stevens K."/>
            <person name="Langley C.H."/>
            <person name="Pellegrini M."/>
            <person name="Salzberg S.L."/>
        </authorList>
    </citation>
    <scope>NUCLEOTIDE SEQUENCE [LARGE SCALE GENOMIC DNA]</scope>
    <source>
        <strain evidence="15 16">cv. SW786</strain>
    </source>
</reference>
<dbReference type="InterPro" id="IPR001611">
    <property type="entry name" value="Leu-rich_rpt"/>
</dbReference>
<evidence type="ECO:0000256" key="1">
    <source>
        <dbReference type="ARBA" id="ARBA00004251"/>
    </source>
</evidence>
<evidence type="ECO:0008006" key="17">
    <source>
        <dbReference type="Google" id="ProtNLM"/>
    </source>
</evidence>
<evidence type="ECO:0000259" key="14">
    <source>
        <dbReference type="Pfam" id="PF23598"/>
    </source>
</evidence>
<dbReference type="SUPFAM" id="SSF52058">
    <property type="entry name" value="L domain-like"/>
    <property type="match status" value="3"/>
</dbReference>
<evidence type="ECO:0000256" key="9">
    <source>
        <dbReference type="ARBA" id="ARBA00023136"/>
    </source>
</evidence>
<dbReference type="Pfam" id="PF13855">
    <property type="entry name" value="LRR_8"/>
    <property type="match status" value="1"/>
</dbReference>
<keyword evidence="5" id="KW-0812">Transmembrane</keyword>
<dbReference type="Pfam" id="PF00560">
    <property type="entry name" value="LRR_1"/>
    <property type="match status" value="6"/>
</dbReference>
<dbReference type="Pfam" id="PF23598">
    <property type="entry name" value="LRR_14"/>
    <property type="match status" value="1"/>
</dbReference>
<accession>A0A7N2L9R0</accession>
<evidence type="ECO:0000313" key="15">
    <source>
        <dbReference type="EnsemblPlants" id="QL03p054080:mrna"/>
    </source>
</evidence>
<keyword evidence="6 12" id="KW-0732">Signal</keyword>
<feature type="signal peptide" evidence="12">
    <location>
        <begin position="1"/>
        <end position="24"/>
    </location>
</feature>
<feature type="chain" id="PRO_5029824844" description="Leucine-rich repeat-containing N-terminal plant-type domain-containing protein" evidence="12">
    <location>
        <begin position="25"/>
        <end position="736"/>
    </location>
</feature>
<name>A0A7N2L9R0_QUELO</name>
<protein>
    <recommendedName>
        <fullName evidence="17">Leucine-rich repeat-containing N-terminal plant-type domain-containing protein</fullName>
    </recommendedName>
</protein>
<evidence type="ECO:0000256" key="2">
    <source>
        <dbReference type="ARBA" id="ARBA00009592"/>
    </source>
</evidence>
<keyword evidence="8" id="KW-1133">Transmembrane helix</keyword>
<dbReference type="PANTHER" id="PTHR48063:SF29">
    <property type="entry name" value="LRR RECEPTOR-LIKE KINASE FAMILY PROTEIN"/>
    <property type="match status" value="1"/>
</dbReference>
<reference evidence="15" key="2">
    <citation type="submission" date="2021-01" db="UniProtKB">
        <authorList>
            <consortium name="EnsemblPlants"/>
        </authorList>
    </citation>
    <scope>IDENTIFICATION</scope>
</reference>
<keyword evidence="16" id="KW-1185">Reference proteome</keyword>
<evidence type="ECO:0000256" key="4">
    <source>
        <dbReference type="ARBA" id="ARBA00022614"/>
    </source>
</evidence>
<organism evidence="15 16">
    <name type="scientific">Quercus lobata</name>
    <name type="common">Valley oak</name>
    <dbReference type="NCBI Taxonomy" id="97700"/>
    <lineage>
        <taxon>Eukaryota</taxon>
        <taxon>Viridiplantae</taxon>
        <taxon>Streptophyta</taxon>
        <taxon>Embryophyta</taxon>
        <taxon>Tracheophyta</taxon>
        <taxon>Spermatophyta</taxon>
        <taxon>Magnoliopsida</taxon>
        <taxon>eudicotyledons</taxon>
        <taxon>Gunneridae</taxon>
        <taxon>Pentapetalae</taxon>
        <taxon>rosids</taxon>
        <taxon>fabids</taxon>
        <taxon>Fagales</taxon>
        <taxon>Fagaceae</taxon>
        <taxon>Quercus</taxon>
    </lineage>
</organism>
<evidence type="ECO:0000256" key="5">
    <source>
        <dbReference type="ARBA" id="ARBA00022692"/>
    </source>
</evidence>
<dbReference type="SMART" id="SM00365">
    <property type="entry name" value="LRR_SD22"/>
    <property type="match status" value="5"/>
</dbReference>
<dbReference type="InterPro" id="IPR003591">
    <property type="entry name" value="Leu-rich_rpt_typical-subtyp"/>
</dbReference>
<keyword evidence="11" id="KW-0325">Glycoprotein</keyword>